<keyword evidence="3" id="KW-1185">Reference proteome</keyword>
<evidence type="ECO:0000313" key="2">
    <source>
        <dbReference type="EMBL" id="PRZ18480.1"/>
    </source>
</evidence>
<dbReference type="RefSeq" id="WP_106121839.1">
    <property type="nucleotide sequence ID" value="NZ_PVTY01000002.1"/>
</dbReference>
<evidence type="ECO:0000256" key="1">
    <source>
        <dbReference type="SAM" id="Phobius"/>
    </source>
</evidence>
<proteinExistence type="predicted"/>
<dbReference type="AlphaFoldDB" id="A0A2T0YS36"/>
<gene>
    <name evidence="2" type="ORF">BCL67_102143</name>
</gene>
<sequence length="98" mass="10675">MAKKESSNTSAKLLYRPIGLVNSLISGAVAGMVFKQIWKRLPWEHRDDAPKAMQSDFNLGEVLSAAALQGALFAFVKALVDRGGARAFQRLTGEWPGD</sequence>
<keyword evidence="1" id="KW-1133">Transmembrane helix</keyword>
<protein>
    <submittedName>
        <fullName evidence="2">Uncharacterized protein DUF4235</fullName>
    </submittedName>
</protein>
<feature type="transmembrane region" description="Helical" evidence="1">
    <location>
        <begin position="20"/>
        <end position="38"/>
    </location>
</feature>
<comment type="caution">
    <text evidence="2">The sequence shown here is derived from an EMBL/GenBank/DDBJ whole genome shotgun (WGS) entry which is preliminary data.</text>
</comment>
<dbReference type="EMBL" id="PVTY01000002">
    <property type="protein sequence ID" value="PRZ18480.1"/>
    <property type="molecule type" value="Genomic_DNA"/>
</dbReference>
<dbReference type="InterPro" id="IPR025329">
    <property type="entry name" value="DUF4235"/>
</dbReference>
<keyword evidence="1" id="KW-0472">Membrane</keyword>
<evidence type="ECO:0000313" key="3">
    <source>
        <dbReference type="Proteomes" id="UP000238217"/>
    </source>
</evidence>
<dbReference type="Pfam" id="PF14019">
    <property type="entry name" value="DUF4235"/>
    <property type="match status" value="1"/>
</dbReference>
<dbReference type="OrthoDB" id="5244650at2"/>
<name>A0A2T0YS36_9MICC</name>
<reference evidence="2 3" key="1">
    <citation type="submission" date="2018-03" db="EMBL/GenBank/DDBJ databases">
        <title>Comparative analysis of microorganisms from saline springs in Andes Mountain Range, Colombia.</title>
        <authorList>
            <person name="Rubin E."/>
        </authorList>
    </citation>
    <scope>NUCLEOTIDE SEQUENCE [LARGE SCALE GENOMIC DNA]</scope>
    <source>
        <strain evidence="2 3">CG 35</strain>
    </source>
</reference>
<accession>A0A2T0YS36</accession>
<keyword evidence="1" id="KW-0812">Transmembrane</keyword>
<dbReference type="Proteomes" id="UP000238217">
    <property type="component" value="Unassembled WGS sequence"/>
</dbReference>
<organism evidence="2 3">
    <name type="scientific">Nesterenkonia sandarakina</name>
    <dbReference type="NCBI Taxonomy" id="272918"/>
    <lineage>
        <taxon>Bacteria</taxon>
        <taxon>Bacillati</taxon>
        <taxon>Actinomycetota</taxon>
        <taxon>Actinomycetes</taxon>
        <taxon>Micrococcales</taxon>
        <taxon>Micrococcaceae</taxon>
        <taxon>Nesterenkonia</taxon>
    </lineage>
</organism>
<feature type="transmembrane region" description="Helical" evidence="1">
    <location>
        <begin position="58"/>
        <end position="80"/>
    </location>
</feature>